<reference evidence="9 10" key="1">
    <citation type="submission" date="2019-02" db="EMBL/GenBank/DDBJ databases">
        <title>Deep-cultivation of Planctomycetes and their phenomic and genomic characterization uncovers novel biology.</title>
        <authorList>
            <person name="Wiegand S."/>
            <person name="Jogler M."/>
            <person name="Boedeker C."/>
            <person name="Pinto D."/>
            <person name="Vollmers J."/>
            <person name="Rivas-Marin E."/>
            <person name="Kohn T."/>
            <person name="Peeters S.H."/>
            <person name="Heuer A."/>
            <person name="Rast P."/>
            <person name="Oberbeckmann S."/>
            <person name="Bunk B."/>
            <person name="Jeske O."/>
            <person name="Meyerdierks A."/>
            <person name="Storesund J.E."/>
            <person name="Kallscheuer N."/>
            <person name="Luecker S."/>
            <person name="Lage O.M."/>
            <person name="Pohl T."/>
            <person name="Merkel B.J."/>
            <person name="Hornburger P."/>
            <person name="Mueller R.-W."/>
            <person name="Bruemmer F."/>
            <person name="Labrenz M."/>
            <person name="Spormann A.M."/>
            <person name="Op den Camp H."/>
            <person name="Overmann J."/>
            <person name="Amann R."/>
            <person name="Jetten M.S.M."/>
            <person name="Mascher T."/>
            <person name="Medema M.H."/>
            <person name="Devos D.P."/>
            <person name="Kaster A.-K."/>
            <person name="Ovreas L."/>
            <person name="Rohde M."/>
            <person name="Galperin M.Y."/>
            <person name="Jogler C."/>
        </authorList>
    </citation>
    <scope>NUCLEOTIDE SEQUENCE [LARGE SCALE GENOMIC DNA]</scope>
    <source>
        <strain evidence="9 10">Mal52</strain>
    </source>
</reference>
<keyword evidence="2" id="KW-1003">Cell membrane</keyword>
<dbReference type="EMBL" id="CP036276">
    <property type="protein sequence ID" value="QDU43622.1"/>
    <property type="molecule type" value="Genomic_DNA"/>
</dbReference>
<dbReference type="PROSITE" id="PS50005">
    <property type="entry name" value="TPR"/>
    <property type="match status" value="1"/>
</dbReference>
<evidence type="ECO:0000256" key="5">
    <source>
        <dbReference type="ARBA" id="ARBA00023136"/>
    </source>
</evidence>
<dbReference type="SUPFAM" id="SSF48452">
    <property type="entry name" value="TPR-like"/>
    <property type="match status" value="1"/>
</dbReference>
<sequence length="260" mass="30382">MFGPLYFLSDPQLLLTSPLMLIMTGVWLWMLIYCIRNDPERNVWLWVLIIIPPIGTLVYFFARWLPQARLKPPRFLNRISRGKELQRLQIAARQIGNSHQFVQLGDAQRDTGRYEQAGDSYFKALEKEPENIQALWGLAQVEMHWKQYDKARPRLESVLAVDPSYKFGDVSLAYGRCLLELNDQDAAFAHLTEHLKRWKTPESQVVYAQLLYERGETDAAREMLEGMILEVSGGPKFFRRQSARWVRDAKRMLAKMPRPQ</sequence>
<keyword evidence="4 7" id="KW-1133">Transmembrane helix</keyword>
<evidence type="ECO:0000313" key="10">
    <source>
        <dbReference type="Proteomes" id="UP000319383"/>
    </source>
</evidence>
<evidence type="ECO:0000256" key="4">
    <source>
        <dbReference type="ARBA" id="ARBA00022989"/>
    </source>
</evidence>
<dbReference type="InterPro" id="IPR014562">
    <property type="entry name" value="UCP030959_TPR_rpt-cont"/>
</dbReference>
<feature type="transmembrane region" description="Helical" evidence="7">
    <location>
        <begin position="12"/>
        <end position="31"/>
    </location>
</feature>
<evidence type="ECO:0000256" key="7">
    <source>
        <dbReference type="SAM" id="Phobius"/>
    </source>
</evidence>
<keyword evidence="3 7" id="KW-0812">Transmembrane</keyword>
<evidence type="ECO:0000256" key="2">
    <source>
        <dbReference type="ARBA" id="ARBA00022475"/>
    </source>
</evidence>
<dbReference type="SMART" id="SM00028">
    <property type="entry name" value="TPR"/>
    <property type="match status" value="2"/>
</dbReference>
<dbReference type="KEGG" id="sdyn:Mal52_20980"/>
<dbReference type="InterPro" id="IPR019734">
    <property type="entry name" value="TPR_rpt"/>
</dbReference>
<feature type="domain" description="Cardiolipin synthase N-terminal" evidence="8">
    <location>
        <begin position="26"/>
        <end position="63"/>
    </location>
</feature>
<evidence type="ECO:0000256" key="6">
    <source>
        <dbReference type="PROSITE-ProRule" id="PRU00339"/>
    </source>
</evidence>
<name>A0A517ZMB9_9PLAN</name>
<keyword evidence="5 7" id="KW-0472">Membrane</keyword>
<dbReference type="GO" id="GO:0005886">
    <property type="term" value="C:plasma membrane"/>
    <property type="evidence" value="ECO:0007669"/>
    <property type="project" value="UniProtKB-SubCell"/>
</dbReference>
<dbReference type="InterPro" id="IPR011990">
    <property type="entry name" value="TPR-like_helical_dom_sf"/>
</dbReference>
<evidence type="ECO:0000259" key="8">
    <source>
        <dbReference type="Pfam" id="PF13396"/>
    </source>
</evidence>
<dbReference type="Pfam" id="PF13396">
    <property type="entry name" value="PLDc_N"/>
    <property type="match status" value="1"/>
</dbReference>
<comment type="subcellular location">
    <subcellularLocation>
        <location evidence="1">Cell membrane</location>
        <topology evidence="1">Multi-pass membrane protein</topology>
    </subcellularLocation>
</comment>
<evidence type="ECO:0000256" key="3">
    <source>
        <dbReference type="ARBA" id="ARBA00022692"/>
    </source>
</evidence>
<keyword evidence="6" id="KW-0802">TPR repeat</keyword>
<feature type="transmembrane region" description="Helical" evidence="7">
    <location>
        <begin position="43"/>
        <end position="65"/>
    </location>
</feature>
<proteinExistence type="predicted"/>
<dbReference type="Pfam" id="PF14559">
    <property type="entry name" value="TPR_19"/>
    <property type="match status" value="1"/>
</dbReference>
<feature type="repeat" description="TPR" evidence="6">
    <location>
        <begin position="98"/>
        <end position="131"/>
    </location>
</feature>
<organism evidence="9 10">
    <name type="scientific">Symmachiella dynata</name>
    <dbReference type="NCBI Taxonomy" id="2527995"/>
    <lineage>
        <taxon>Bacteria</taxon>
        <taxon>Pseudomonadati</taxon>
        <taxon>Planctomycetota</taxon>
        <taxon>Planctomycetia</taxon>
        <taxon>Planctomycetales</taxon>
        <taxon>Planctomycetaceae</taxon>
        <taxon>Symmachiella</taxon>
    </lineage>
</organism>
<dbReference type="AlphaFoldDB" id="A0A517ZMB9"/>
<accession>A0A517ZMB9</accession>
<protein>
    <submittedName>
        <fullName evidence="9">Tetratricopeptide repeat protein</fullName>
    </submittedName>
</protein>
<dbReference type="InterPro" id="IPR027379">
    <property type="entry name" value="CLS_N"/>
</dbReference>
<evidence type="ECO:0000256" key="1">
    <source>
        <dbReference type="ARBA" id="ARBA00004651"/>
    </source>
</evidence>
<dbReference type="Gene3D" id="1.25.40.10">
    <property type="entry name" value="Tetratricopeptide repeat domain"/>
    <property type="match status" value="1"/>
</dbReference>
<dbReference type="Proteomes" id="UP000319383">
    <property type="component" value="Chromosome"/>
</dbReference>
<keyword evidence="10" id="KW-1185">Reference proteome</keyword>
<evidence type="ECO:0000313" key="9">
    <source>
        <dbReference type="EMBL" id="QDU43622.1"/>
    </source>
</evidence>
<gene>
    <name evidence="9" type="ORF">Mal52_20980</name>
</gene>
<dbReference type="PIRSF" id="PIRSF030959">
    <property type="entry name" value="UCP030959"/>
    <property type="match status" value="1"/>
</dbReference>